<comment type="similarity">
    <text evidence="2 10">Belongs to the gluconokinase GntK/GntV family.</text>
</comment>
<keyword evidence="5 10" id="KW-0547">Nucleotide-binding</keyword>
<dbReference type="RefSeq" id="WP_313234180.1">
    <property type="nucleotide sequence ID" value="NZ_CAURVC010000010.1"/>
</dbReference>
<dbReference type="PANTHER" id="PTHR43442">
    <property type="entry name" value="GLUCONOKINASE-RELATED"/>
    <property type="match status" value="1"/>
</dbReference>
<dbReference type="EMBL" id="JAWWMZ010000011">
    <property type="protein sequence ID" value="MDX4956346.1"/>
    <property type="molecule type" value="Genomic_DNA"/>
</dbReference>
<reference evidence="11" key="1">
    <citation type="submission" date="2023-11" db="EMBL/GenBank/DDBJ databases">
        <title>Identification and selenium tolerance of Delftia acidovorans R3-25.</title>
        <authorList>
            <person name="Zhang S."/>
            <person name="Liu Y."/>
            <person name="Guo Y."/>
        </authorList>
    </citation>
    <scope>NUCLEOTIDE SEQUENCE</scope>
    <source>
        <strain evidence="11">R3-25</strain>
    </source>
</reference>
<evidence type="ECO:0000256" key="3">
    <source>
        <dbReference type="ARBA" id="ARBA00012054"/>
    </source>
</evidence>
<evidence type="ECO:0000256" key="2">
    <source>
        <dbReference type="ARBA" id="ARBA00008420"/>
    </source>
</evidence>
<keyword evidence="7 10" id="KW-0067">ATP-binding</keyword>
<evidence type="ECO:0000256" key="9">
    <source>
        <dbReference type="ARBA" id="ARBA00048090"/>
    </source>
</evidence>
<evidence type="ECO:0000313" key="12">
    <source>
        <dbReference type="Proteomes" id="UP001287445"/>
    </source>
</evidence>
<dbReference type="Proteomes" id="UP001287445">
    <property type="component" value="Unassembled WGS sequence"/>
</dbReference>
<dbReference type="AlphaFoldDB" id="A0AAJ2R290"/>
<sequence>MDSAIPTTTAAAPADTCPRALVVMGVSGCGKSSVGQALADALGWTLHEGDAHHAEESIRKMQAGIPLTDDDRSGWLDRLAQLLAQAMPGQGVVLTCSALKRKYRDRLRAAGPAGAVGFVFLDLNYDTALQRVQERAGHFFSPELVANQFATLERPDGECAVLSVDATLPLTDIVHRAQSWQVLPAAQADTFSQNP</sequence>
<comment type="catalytic activity">
    <reaction evidence="9 10">
        <text>D-gluconate + ATP = 6-phospho-D-gluconate + ADP + H(+)</text>
        <dbReference type="Rhea" id="RHEA:19433"/>
        <dbReference type="ChEBI" id="CHEBI:15378"/>
        <dbReference type="ChEBI" id="CHEBI:18391"/>
        <dbReference type="ChEBI" id="CHEBI:30616"/>
        <dbReference type="ChEBI" id="CHEBI:58759"/>
        <dbReference type="ChEBI" id="CHEBI:456216"/>
        <dbReference type="EC" id="2.7.1.12"/>
    </reaction>
</comment>
<dbReference type="InterPro" id="IPR006001">
    <property type="entry name" value="Therm_gnt_kin"/>
</dbReference>
<dbReference type="GO" id="GO:0019521">
    <property type="term" value="P:D-gluconate metabolic process"/>
    <property type="evidence" value="ECO:0007669"/>
    <property type="project" value="UniProtKB-KW"/>
</dbReference>
<gene>
    <name evidence="11" type="ORF">SGN30_23270</name>
</gene>
<dbReference type="InterPro" id="IPR027417">
    <property type="entry name" value="P-loop_NTPase"/>
</dbReference>
<evidence type="ECO:0000256" key="4">
    <source>
        <dbReference type="ARBA" id="ARBA00022679"/>
    </source>
</evidence>
<keyword evidence="6 10" id="KW-0418">Kinase</keyword>
<dbReference type="EC" id="2.7.1.12" evidence="3 10"/>
<evidence type="ECO:0000256" key="10">
    <source>
        <dbReference type="RuleBase" id="RU363066"/>
    </source>
</evidence>
<keyword evidence="4 10" id="KW-0808">Transferase</keyword>
<dbReference type="Gene3D" id="3.40.50.300">
    <property type="entry name" value="P-loop containing nucleotide triphosphate hydrolases"/>
    <property type="match status" value="1"/>
</dbReference>
<dbReference type="FunFam" id="3.40.50.300:FF:000522">
    <property type="entry name" value="Gluconokinase"/>
    <property type="match status" value="1"/>
</dbReference>
<organism evidence="11 12">
    <name type="scientific">Delftia acidovorans</name>
    <name type="common">Pseudomonas acidovorans</name>
    <name type="synonym">Comamonas acidovorans</name>
    <dbReference type="NCBI Taxonomy" id="80866"/>
    <lineage>
        <taxon>Bacteria</taxon>
        <taxon>Pseudomonadati</taxon>
        <taxon>Pseudomonadota</taxon>
        <taxon>Betaproteobacteria</taxon>
        <taxon>Burkholderiales</taxon>
        <taxon>Comamonadaceae</taxon>
        <taxon>Delftia</taxon>
    </lineage>
</organism>
<dbReference type="GO" id="GO:0005737">
    <property type="term" value="C:cytoplasm"/>
    <property type="evidence" value="ECO:0007669"/>
    <property type="project" value="TreeGrafter"/>
</dbReference>
<dbReference type="InterPro" id="IPR031322">
    <property type="entry name" value="Shikimate/glucono_kinase"/>
</dbReference>
<dbReference type="SUPFAM" id="SSF52540">
    <property type="entry name" value="P-loop containing nucleoside triphosphate hydrolases"/>
    <property type="match status" value="1"/>
</dbReference>
<dbReference type="NCBIfam" id="TIGR01313">
    <property type="entry name" value="therm_gnt_kin"/>
    <property type="match status" value="1"/>
</dbReference>
<comment type="pathway">
    <text evidence="1">Carbohydrate acid metabolism.</text>
</comment>
<keyword evidence="8" id="KW-0311">Gluconate utilization</keyword>
<name>A0AAJ2R290_DELAC</name>
<evidence type="ECO:0000256" key="6">
    <source>
        <dbReference type="ARBA" id="ARBA00022777"/>
    </source>
</evidence>
<evidence type="ECO:0000313" key="11">
    <source>
        <dbReference type="EMBL" id="MDX4956346.1"/>
    </source>
</evidence>
<evidence type="ECO:0000256" key="7">
    <source>
        <dbReference type="ARBA" id="ARBA00022840"/>
    </source>
</evidence>
<evidence type="ECO:0000256" key="1">
    <source>
        <dbReference type="ARBA" id="ARBA00004761"/>
    </source>
</evidence>
<evidence type="ECO:0000256" key="8">
    <source>
        <dbReference type="ARBA" id="ARBA00023064"/>
    </source>
</evidence>
<protein>
    <recommendedName>
        <fullName evidence="3 10">Gluconokinase</fullName>
        <ecNumber evidence="3 10">2.7.1.12</ecNumber>
    </recommendedName>
</protein>
<dbReference type="GO" id="GO:0046316">
    <property type="term" value="F:gluconokinase activity"/>
    <property type="evidence" value="ECO:0007669"/>
    <property type="project" value="UniProtKB-EC"/>
</dbReference>
<dbReference type="GO" id="GO:0005524">
    <property type="term" value="F:ATP binding"/>
    <property type="evidence" value="ECO:0007669"/>
    <property type="project" value="UniProtKB-KW"/>
</dbReference>
<dbReference type="Pfam" id="PF01202">
    <property type="entry name" value="SKI"/>
    <property type="match status" value="1"/>
</dbReference>
<comment type="caution">
    <text evidence="11">The sequence shown here is derived from an EMBL/GenBank/DDBJ whole genome shotgun (WGS) entry which is preliminary data.</text>
</comment>
<accession>A0AAJ2R290</accession>
<dbReference type="PANTHER" id="PTHR43442:SF3">
    <property type="entry name" value="GLUCONOKINASE-RELATED"/>
    <property type="match status" value="1"/>
</dbReference>
<evidence type="ECO:0000256" key="5">
    <source>
        <dbReference type="ARBA" id="ARBA00022741"/>
    </source>
</evidence>
<proteinExistence type="inferred from homology"/>
<dbReference type="CDD" id="cd02021">
    <property type="entry name" value="GntK"/>
    <property type="match status" value="1"/>
</dbReference>